<accession>A0A2H4JCN3</accession>
<organism evidence="1">
    <name type="scientific">uncultured Caudovirales phage</name>
    <dbReference type="NCBI Taxonomy" id="2100421"/>
    <lineage>
        <taxon>Viruses</taxon>
        <taxon>Duplodnaviria</taxon>
        <taxon>Heunggongvirae</taxon>
        <taxon>Uroviricota</taxon>
        <taxon>Caudoviricetes</taxon>
        <taxon>Peduoviridae</taxon>
        <taxon>Maltschvirus</taxon>
        <taxon>Maltschvirus maltsch</taxon>
    </lineage>
</organism>
<reference evidence="1" key="1">
    <citation type="submission" date="2017-06" db="EMBL/GenBank/DDBJ databases">
        <title>Novel phages from South African skin metaviromes.</title>
        <authorList>
            <person name="van Zyl L.J."/>
            <person name="Abrahams Y."/>
            <person name="Stander E.A."/>
            <person name="Kirby B.M."/>
            <person name="Clavaud C."/>
            <person name="Farcet C."/>
            <person name="Breton L."/>
            <person name="Trindade M.I."/>
        </authorList>
    </citation>
    <scope>NUCLEOTIDE SEQUENCE</scope>
</reference>
<sequence>MSTITIHKAKKKPVEIEFIQFKNMVSAGEIERWTNLKAVHDDSSGKDLMYIDTLEGVMTANVNDYIVKGINGEFYAVKPDIFEETYDVLPDVIKADYVWDKE</sequence>
<dbReference type="EMBL" id="MF417901">
    <property type="protein sequence ID" value="ASN70078.1"/>
    <property type="molecule type" value="Genomic_DNA"/>
</dbReference>
<evidence type="ECO:0008006" key="2">
    <source>
        <dbReference type="Google" id="ProtNLM"/>
    </source>
</evidence>
<proteinExistence type="predicted"/>
<gene>
    <name evidence="1" type="ORF">9S1_19</name>
</gene>
<protein>
    <recommendedName>
        <fullName evidence="2">Phage protein</fullName>
    </recommendedName>
</protein>
<evidence type="ECO:0000313" key="1">
    <source>
        <dbReference type="EMBL" id="ASN70078.1"/>
    </source>
</evidence>
<name>A0A2H4JCN3_9CAUD</name>